<evidence type="ECO:0000313" key="9">
    <source>
        <dbReference type="EMBL" id="PNW12571.1"/>
    </source>
</evidence>
<keyword evidence="3" id="KW-0813">Transport</keyword>
<evidence type="ECO:0000256" key="4">
    <source>
        <dbReference type="ARBA" id="ARBA00022452"/>
    </source>
</evidence>
<name>A0A3G6RH80_CHRLC</name>
<protein>
    <submittedName>
        <fullName evidence="9">TolC family protein</fullName>
    </submittedName>
</protein>
<dbReference type="EMBL" id="CP033924">
    <property type="protein sequence ID" value="AZA84016.1"/>
    <property type="molecule type" value="Genomic_DNA"/>
</dbReference>
<accession>A0A3G6RH80</accession>
<evidence type="ECO:0000256" key="7">
    <source>
        <dbReference type="ARBA" id="ARBA00023237"/>
    </source>
</evidence>
<dbReference type="InterPro" id="IPR003423">
    <property type="entry name" value="OMP_efflux"/>
</dbReference>
<evidence type="ECO:0000256" key="5">
    <source>
        <dbReference type="ARBA" id="ARBA00022692"/>
    </source>
</evidence>
<dbReference type="PANTHER" id="PTHR30026">
    <property type="entry name" value="OUTER MEMBRANE PROTEIN TOLC"/>
    <property type="match status" value="1"/>
</dbReference>
<reference evidence="8 11" key="2">
    <citation type="submission" date="2018-11" db="EMBL/GenBank/DDBJ databases">
        <title>Proposal to divide the Flavobacteriaceae and reorganize its genera based on Amino Acid Identity values calculated from whole genome sequences.</title>
        <authorList>
            <person name="Nicholson A.C."/>
            <person name="Gulvik C.A."/>
            <person name="Whitney A.M."/>
            <person name="Humrighouse B.W."/>
            <person name="Bell M."/>
            <person name="Holmes B."/>
            <person name="Steigerwalt A.G."/>
            <person name="Villarma A."/>
            <person name="Sheth M."/>
            <person name="Batra D."/>
            <person name="Pryor J."/>
            <person name="Bernardet J.-F."/>
            <person name="Hugo C."/>
            <person name="Kampfer P."/>
            <person name="Newman J."/>
            <person name="McQuiston J.R."/>
        </authorList>
    </citation>
    <scope>NUCLEOTIDE SEQUENCE [LARGE SCALE GENOMIC DNA]</scope>
    <source>
        <strain evidence="8 11">KC_1864</strain>
    </source>
</reference>
<evidence type="ECO:0000313" key="11">
    <source>
        <dbReference type="Proteomes" id="UP000279972"/>
    </source>
</evidence>
<evidence type="ECO:0000256" key="3">
    <source>
        <dbReference type="ARBA" id="ARBA00022448"/>
    </source>
</evidence>
<dbReference type="Proteomes" id="UP000236262">
    <property type="component" value="Unassembled WGS sequence"/>
</dbReference>
<dbReference type="AlphaFoldDB" id="A0A3G6RH80"/>
<keyword evidence="5" id="KW-0812">Transmembrane</keyword>
<dbReference type="GO" id="GO:1990281">
    <property type="term" value="C:efflux pump complex"/>
    <property type="evidence" value="ECO:0007669"/>
    <property type="project" value="TreeGrafter"/>
</dbReference>
<dbReference type="KEGG" id="clac:EG342_19945"/>
<dbReference type="Proteomes" id="UP000279972">
    <property type="component" value="Chromosome"/>
</dbReference>
<evidence type="ECO:0000256" key="2">
    <source>
        <dbReference type="ARBA" id="ARBA00007613"/>
    </source>
</evidence>
<organism evidence="9 10">
    <name type="scientific">Chryseobacterium lactis</name>
    <dbReference type="NCBI Taxonomy" id="1241981"/>
    <lineage>
        <taxon>Bacteria</taxon>
        <taxon>Pseudomonadati</taxon>
        <taxon>Bacteroidota</taxon>
        <taxon>Flavobacteriia</taxon>
        <taxon>Flavobacteriales</taxon>
        <taxon>Weeksellaceae</taxon>
        <taxon>Chryseobacterium group</taxon>
        <taxon>Chryseobacterium</taxon>
    </lineage>
</organism>
<gene>
    <name evidence="9" type="ORF">C1637_16105</name>
    <name evidence="8" type="ORF">EG342_19945</name>
</gene>
<keyword evidence="4" id="KW-1134">Transmembrane beta strand</keyword>
<dbReference type="InterPro" id="IPR051906">
    <property type="entry name" value="TolC-like"/>
</dbReference>
<keyword evidence="7" id="KW-0998">Cell outer membrane</keyword>
<dbReference type="GO" id="GO:0009279">
    <property type="term" value="C:cell outer membrane"/>
    <property type="evidence" value="ECO:0007669"/>
    <property type="project" value="UniProtKB-SubCell"/>
</dbReference>
<dbReference type="Gene3D" id="1.20.1600.10">
    <property type="entry name" value="Outer membrane efflux proteins (OEP)"/>
    <property type="match status" value="1"/>
</dbReference>
<dbReference type="PANTHER" id="PTHR30026:SF5">
    <property type="entry name" value="ABC-TYPE EFFLUX SYSTEM SECRETIN COMPONENT"/>
    <property type="match status" value="1"/>
</dbReference>
<evidence type="ECO:0000256" key="1">
    <source>
        <dbReference type="ARBA" id="ARBA00004442"/>
    </source>
</evidence>
<keyword evidence="11" id="KW-1185">Reference proteome</keyword>
<evidence type="ECO:0000313" key="10">
    <source>
        <dbReference type="Proteomes" id="UP000236262"/>
    </source>
</evidence>
<sequence>MIEIQIYDLVFIGINIKKIELLINYKINLMKLLIRLIIIFSGINGLRAQTALSFSEARDMMMNRNIQVKINDKKIETSQYKIKSAEGMMYPQFKAFGNATYSDKDSKVNLNDKRDGLATLLNLPSPTILGNWDFTLQKKDMEFGGFSMNWPVYTGGKIKSAIKIEKIKAELAKADKSDSEQSLISELAERYFNTKLAEEALGVKEDVVTVMNIHLANSLKLERNGIIAGVEVLQAKVAVVEAERQLLASKKDLQLARTALSATLEQEEEFSLTSSFFLKEDIDSLQQYKERAVANYSQIQKLKLFEKMAEENINAEKANHLPNVMITGQKIIASHNYPMVKNPLTVGIAVTYDIFNGFARKNKILAAKSEKESIELSREKLQIDIRTYVEKLYNELKKSSEQIVSLSASIKLAEELVRIRKASYAEGMSTSTDVIDAELDLSGKKIEQLKAYASYDTNLAKLFEVCDMSDDYVQNAK</sequence>
<evidence type="ECO:0000313" key="8">
    <source>
        <dbReference type="EMBL" id="AZA84016.1"/>
    </source>
</evidence>
<comment type="similarity">
    <text evidence="2">Belongs to the outer membrane factor (OMF) (TC 1.B.17) family.</text>
</comment>
<evidence type="ECO:0000256" key="6">
    <source>
        <dbReference type="ARBA" id="ARBA00023136"/>
    </source>
</evidence>
<dbReference type="EMBL" id="PPEH01000006">
    <property type="protein sequence ID" value="PNW12571.1"/>
    <property type="molecule type" value="Genomic_DNA"/>
</dbReference>
<dbReference type="GO" id="GO:0015288">
    <property type="term" value="F:porin activity"/>
    <property type="evidence" value="ECO:0007669"/>
    <property type="project" value="TreeGrafter"/>
</dbReference>
<dbReference type="GO" id="GO:0015562">
    <property type="term" value="F:efflux transmembrane transporter activity"/>
    <property type="evidence" value="ECO:0007669"/>
    <property type="project" value="InterPro"/>
</dbReference>
<reference evidence="9 10" key="1">
    <citation type="submission" date="2018-01" db="EMBL/GenBank/DDBJ databases">
        <title>Draft genome sequences of Chryseobacterium lactis NCTC11390, Chryseobacterium oncorhynchi 701B-08, and Chryseobacterium viscerum 687B-08.</title>
        <authorList>
            <person name="Jeong J.-J."/>
            <person name="Lee Y.J."/>
            <person name="Park B."/>
            <person name="Choi I.-G."/>
            <person name="Kim K.D."/>
        </authorList>
    </citation>
    <scope>NUCLEOTIDE SEQUENCE [LARGE SCALE GENOMIC DNA]</scope>
    <source>
        <strain evidence="9 10">NCTC11390</strain>
    </source>
</reference>
<proteinExistence type="inferred from homology"/>
<dbReference type="SUPFAM" id="SSF56954">
    <property type="entry name" value="Outer membrane efflux proteins (OEP)"/>
    <property type="match status" value="1"/>
</dbReference>
<comment type="subcellular location">
    <subcellularLocation>
        <location evidence="1">Cell outer membrane</location>
    </subcellularLocation>
</comment>
<dbReference type="Pfam" id="PF02321">
    <property type="entry name" value="OEP"/>
    <property type="match status" value="2"/>
</dbReference>
<keyword evidence="6" id="KW-0472">Membrane</keyword>